<feature type="domain" description="DUF6286" evidence="3">
    <location>
        <begin position="105"/>
        <end position="203"/>
    </location>
</feature>
<accession>A0A512CX34</accession>
<proteinExistence type="predicted"/>
<gene>
    <name evidence="4" type="ORF">TAE01_03800</name>
</gene>
<evidence type="ECO:0000256" key="1">
    <source>
        <dbReference type="SAM" id="MobiDB-lite"/>
    </source>
</evidence>
<feature type="compositionally biased region" description="Low complexity" evidence="1">
    <location>
        <begin position="14"/>
        <end position="39"/>
    </location>
</feature>
<keyword evidence="5" id="KW-1185">Reference proteome</keyword>
<protein>
    <recommendedName>
        <fullName evidence="3">DUF6286 domain-containing protein</fullName>
    </recommendedName>
</protein>
<keyword evidence="2" id="KW-0812">Transmembrane</keyword>
<evidence type="ECO:0000259" key="3">
    <source>
        <dbReference type="Pfam" id="PF19803"/>
    </source>
</evidence>
<evidence type="ECO:0000313" key="4">
    <source>
        <dbReference type="EMBL" id="GEO28570.1"/>
    </source>
</evidence>
<dbReference type="Pfam" id="PF19803">
    <property type="entry name" value="DUF6286"/>
    <property type="match status" value="1"/>
</dbReference>
<feature type="transmembrane region" description="Helical" evidence="2">
    <location>
        <begin position="94"/>
        <end position="115"/>
    </location>
</feature>
<evidence type="ECO:0000256" key="2">
    <source>
        <dbReference type="SAM" id="Phobius"/>
    </source>
</evidence>
<dbReference type="InterPro" id="IPR046253">
    <property type="entry name" value="DUF6286"/>
</dbReference>
<name>A0A512CX34_9MICO</name>
<dbReference type="EMBL" id="BJYX01000001">
    <property type="protein sequence ID" value="GEO28570.1"/>
    <property type="molecule type" value="Genomic_DNA"/>
</dbReference>
<reference evidence="4 5" key="1">
    <citation type="submission" date="2019-07" db="EMBL/GenBank/DDBJ databases">
        <title>Whole genome shotgun sequence of Terrabacter aerolatus NBRC 106305.</title>
        <authorList>
            <person name="Hosoyama A."/>
            <person name="Uohara A."/>
            <person name="Ohji S."/>
            <person name="Ichikawa N."/>
        </authorList>
    </citation>
    <scope>NUCLEOTIDE SEQUENCE [LARGE SCALE GENOMIC DNA]</scope>
    <source>
        <strain evidence="4 5">NBRC 106305</strain>
    </source>
</reference>
<sequence>MTQTQHEPQPTPSAPTSAPGPSSTSAQPHAITPSGAPAPTGAAPASTWAVVLGIVVAAAGLLLLRDAAVAVGLLGGTPVTTPLVDRLRSVGPQAWYVPVGVVVALVGLWLVAAALRRRPRRDLAVGDSSLVWLTPSAAAAIARASAAGVDGVVEARATAGRRSVRVTARTTTRDPEVGSRITSAVEQSLRGLAPVPKVRVTTRAMGDAA</sequence>
<dbReference type="AlphaFoldDB" id="A0A512CX34"/>
<comment type="caution">
    <text evidence="4">The sequence shown here is derived from an EMBL/GenBank/DDBJ whole genome shotgun (WGS) entry which is preliminary data.</text>
</comment>
<feature type="transmembrane region" description="Helical" evidence="2">
    <location>
        <begin position="48"/>
        <end position="74"/>
    </location>
</feature>
<organism evidence="4 5">
    <name type="scientific">Terrabacter aerolatus</name>
    <dbReference type="NCBI Taxonomy" id="422442"/>
    <lineage>
        <taxon>Bacteria</taxon>
        <taxon>Bacillati</taxon>
        <taxon>Actinomycetota</taxon>
        <taxon>Actinomycetes</taxon>
        <taxon>Micrococcales</taxon>
        <taxon>Intrasporangiaceae</taxon>
        <taxon>Terrabacter</taxon>
    </lineage>
</organism>
<dbReference type="RefSeq" id="WP_147062762.1">
    <property type="nucleotide sequence ID" value="NZ_BAAARO010000025.1"/>
</dbReference>
<keyword evidence="2" id="KW-0472">Membrane</keyword>
<dbReference type="Proteomes" id="UP000321534">
    <property type="component" value="Unassembled WGS sequence"/>
</dbReference>
<evidence type="ECO:0000313" key="5">
    <source>
        <dbReference type="Proteomes" id="UP000321534"/>
    </source>
</evidence>
<feature type="region of interest" description="Disordered" evidence="1">
    <location>
        <begin position="1"/>
        <end position="39"/>
    </location>
</feature>
<keyword evidence="2" id="KW-1133">Transmembrane helix</keyword>